<protein>
    <submittedName>
        <fullName evidence="2">Uncharacterized protein</fullName>
    </submittedName>
</protein>
<feature type="compositionally biased region" description="Low complexity" evidence="1">
    <location>
        <begin position="234"/>
        <end position="245"/>
    </location>
</feature>
<comment type="caution">
    <text evidence="2">The sequence shown here is derived from an EMBL/GenBank/DDBJ whole genome shotgun (WGS) entry which is preliminary data.</text>
</comment>
<feature type="compositionally biased region" description="Basic and acidic residues" evidence="1">
    <location>
        <begin position="197"/>
        <end position="206"/>
    </location>
</feature>
<keyword evidence="3" id="KW-1185">Reference proteome</keyword>
<feature type="region of interest" description="Disordered" evidence="1">
    <location>
        <begin position="48"/>
        <end position="111"/>
    </location>
</feature>
<feature type="region of interest" description="Disordered" evidence="1">
    <location>
        <begin position="434"/>
        <end position="509"/>
    </location>
</feature>
<gene>
    <name evidence="2" type="ORF">RRG08_025649</name>
</gene>
<evidence type="ECO:0000256" key="1">
    <source>
        <dbReference type="SAM" id="MobiDB-lite"/>
    </source>
</evidence>
<proteinExistence type="predicted"/>
<sequence length="570" mass="62662">MSFPTVVRVYLELWLPISRGLGALLARAIEADGSVDSVREDDIVRSAKTSPNEAFPSLRTPLQQQQQEANFAEPGKIHQADEEEEVLTPPPSPSDKVVTAEIGSPEEETQETTEIVETYRVSEDGKTWKTMQKTTIITAQGTTERTQVLKEEPVLGTESSITEAALRLSQQDPDQQQAYDGSTVDGHQYDTGPVEIRSTHVEHEVMYSRAELITEHAPPIQQQEPITATEQQNSLLSPSSEGGLSYHEEPSSVPEPTLPEGFKTDELVWERSESLDEDSKAEDTPFSKYKDGADDTEDKYFPAVEERSGPLLDESSEAEGAFRTAEQSMDDVDTGMIERDPRQEETPSETEKGDDSDMDETVIAQVAISEDHDLPKTESEDIEDRPEEPVLPLEAENALEKSSDSASSEGEGEVYVAVGDEISLDRREETIDAVEKATLTRDQIKTRGDNDGQTCEPTAAPTAEAAGFPSRSEPADDVLESPASTSDATERGEMNPDDDHEEDLRDEKLLENTKIPAYKYIDISLNDEEVLIPTRDSDSSGDYLLVGRCVNILFGELGFSFSSSSSSSSP</sequence>
<feature type="region of interest" description="Disordered" evidence="1">
    <location>
        <begin position="167"/>
        <end position="414"/>
    </location>
</feature>
<evidence type="ECO:0000313" key="2">
    <source>
        <dbReference type="EMBL" id="KAK3742706.1"/>
    </source>
</evidence>
<reference evidence="2" key="1">
    <citation type="journal article" date="2023" name="G3 (Bethesda)">
        <title>A reference genome for the long-term kleptoplast-retaining sea slug Elysia crispata morphotype clarki.</title>
        <authorList>
            <person name="Eastman K.E."/>
            <person name="Pendleton A.L."/>
            <person name="Shaikh M.A."/>
            <person name="Suttiyut T."/>
            <person name="Ogas R."/>
            <person name="Tomko P."/>
            <person name="Gavelis G."/>
            <person name="Widhalm J.R."/>
            <person name="Wisecaver J.H."/>
        </authorList>
    </citation>
    <scope>NUCLEOTIDE SEQUENCE</scope>
    <source>
        <strain evidence="2">ECLA1</strain>
    </source>
</reference>
<feature type="compositionally biased region" description="Polar residues" evidence="1">
    <location>
        <begin position="167"/>
        <end position="180"/>
    </location>
</feature>
<feature type="compositionally biased region" description="Polar residues" evidence="1">
    <location>
        <begin position="60"/>
        <end position="69"/>
    </location>
</feature>
<feature type="compositionally biased region" description="Low complexity" evidence="1">
    <location>
        <begin position="456"/>
        <end position="466"/>
    </location>
</feature>
<feature type="compositionally biased region" description="Basic and acidic residues" evidence="1">
    <location>
        <begin position="369"/>
        <end position="379"/>
    </location>
</feature>
<accession>A0AAE0YEM3</accession>
<feature type="compositionally biased region" description="Polar residues" evidence="1">
    <location>
        <begin position="220"/>
        <end position="233"/>
    </location>
</feature>
<dbReference type="Proteomes" id="UP001283361">
    <property type="component" value="Unassembled WGS sequence"/>
</dbReference>
<organism evidence="2 3">
    <name type="scientific">Elysia crispata</name>
    <name type="common">lettuce slug</name>
    <dbReference type="NCBI Taxonomy" id="231223"/>
    <lineage>
        <taxon>Eukaryota</taxon>
        <taxon>Metazoa</taxon>
        <taxon>Spiralia</taxon>
        <taxon>Lophotrochozoa</taxon>
        <taxon>Mollusca</taxon>
        <taxon>Gastropoda</taxon>
        <taxon>Heterobranchia</taxon>
        <taxon>Euthyneura</taxon>
        <taxon>Panpulmonata</taxon>
        <taxon>Sacoglossa</taxon>
        <taxon>Placobranchoidea</taxon>
        <taxon>Plakobranchidae</taxon>
        <taxon>Elysia</taxon>
    </lineage>
</organism>
<feature type="compositionally biased region" description="Basic and acidic residues" evidence="1">
    <location>
        <begin position="336"/>
        <end position="355"/>
    </location>
</feature>
<evidence type="ECO:0000313" key="3">
    <source>
        <dbReference type="Proteomes" id="UP001283361"/>
    </source>
</evidence>
<name>A0AAE0YEM3_9GAST</name>
<feature type="compositionally biased region" description="Basic and acidic residues" evidence="1">
    <location>
        <begin position="262"/>
        <end position="308"/>
    </location>
</feature>
<dbReference type="EMBL" id="JAWDGP010006345">
    <property type="protein sequence ID" value="KAK3742706.1"/>
    <property type="molecule type" value="Genomic_DNA"/>
</dbReference>
<dbReference type="AlphaFoldDB" id="A0AAE0YEM3"/>
<feature type="compositionally biased region" description="Basic and acidic residues" evidence="1">
    <location>
        <begin position="434"/>
        <end position="450"/>
    </location>
</feature>